<name>A0A9W4THE9_9FLAO</name>
<feature type="transmembrane region" description="Helical" evidence="1">
    <location>
        <begin position="41"/>
        <end position="60"/>
    </location>
</feature>
<reference evidence="2" key="1">
    <citation type="submission" date="2022-09" db="EMBL/GenBank/DDBJ databases">
        <authorList>
            <person name="Duchaud E."/>
        </authorList>
    </citation>
    <scope>NUCLEOTIDE SEQUENCE</scope>
    <source>
        <strain evidence="2">TRV642</strain>
    </source>
</reference>
<dbReference type="Proteomes" id="UP001152749">
    <property type="component" value="Chromosome"/>
</dbReference>
<dbReference type="AlphaFoldDB" id="A0A9W4THE9"/>
<keyword evidence="1" id="KW-1133">Transmembrane helix</keyword>
<sequence length="219" mass="25379">MIRLFLEIAKPITETAVNNSKDTLEILSKVNDFYDSAWSKLIFLLTTLVAILGVFLPYAVQYFQSKILKANEKELENKIIDGIEKAKTTIEQKILSEIEAKFTENEKNLKKTLFELKGKIMHLQANNLFNKADYFLAFQDYCYSAKQYANGDDNANLGVVLDSIKKSLAYITKEQLFEAKNINQVDINDVLKEVEEKKEENFQIITIRDIRKRLHELEK</sequence>
<evidence type="ECO:0000313" key="3">
    <source>
        <dbReference type="Proteomes" id="UP001152749"/>
    </source>
</evidence>
<evidence type="ECO:0000256" key="1">
    <source>
        <dbReference type="SAM" id="Phobius"/>
    </source>
</evidence>
<dbReference type="KEGG" id="fcs:TRV642_3254"/>
<accession>A0A9W4THE9</accession>
<organism evidence="2 3">
    <name type="scientific">Flavobacterium collinsii</name>
    <dbReference type="NCBI Taxonomy" id="1114861"/>
    <lineage>
        <taxon>Bacteria</taxon>
        <taxon>Pseudomonadati</taxon>
        <taxon>Bacteroidota</taxon>
        <taxon>Flavobacteriia</taxon>
        <taxon>Flavobacteriales</taxon>
        <taxon>Flavobacteriaceae</taxon>
        <taxon>Flavobacterium</taxon>
    </lineage>
</organism>
<evidence type="ECO:0000313" key="2">
    <source>
        <dbReference type="EMBL" id="CAI2768062.1"/>
    </source>
</evidence>
<gene>
    <name evidence="2" type="ORF">TRV642_3254</name>
</gene>
<dbReference type="RefSeq" id="WP_263360766.1">
    <property type="nucleotide sequence ID" value="NZ_OX336425.1"/>
</dbReference>
<keyword evidence="1" id="KW-0472">Membrane</keyword>
<keyword evidence="1" id="KW-0812">Transmembrane</keyword>
<dbReference type="EMBL" id="OX336425">
    <property type="protein sequence ID" value="CAI2768062.1"/>
    <property type="molecule type" value="Genomic_DNA"/>
</dbReference>
<protein>
    <submittedName>
        <fullName evidence="2">Uncharacterized protein</fullName>
    </submittedName>
</protein>
<proteinExistence type="predicted"/>